<evidence type="ECO:0000313" key="1">
    <source>
        <dbReference type="EMBL" id="KAG0712075.1"/>
    </source>
</evidence>
<proteinExistence type="predicted"/>
<reference evidence="1" key="1">
    <citation type="submission" date="2020-07" db="EMBL/GenBank/DDBJ databases">
        <title>The High-quality genome of the commercially important snow crab, Chionoecetes opilio.</title>
        <authorList>
            <person name="Jeong J.-H."/>
            <person name="Ryu S."/>
        </authorList>
    </citation>
    <scope>NUCLEOTIDE SEQUENCE</scope>
    <source>
        <strain evidence="1">MADBK_172401_WGS</strain>
        <tissue evidence="1">Digestive gland</tissue>
    </source>
</reference>
<gene>
    <name evidence="1" type="ORF">GWK47_019240</name>
</gene>
<dbReference type="Proteomes" id="UP000770661">
    <property type="component" value="Unassembled WGS sequence"/>
</dbReference>
<comment type="caution">
    <text evidence="1">The sequence shown here is derived from an EMBL/GenBank/DDBJ whole genome shotgun (WGS) entry which is preliminary data.</text>
</comment>
<organism evidence="1 2">
    <name type="scientific">Chionoecetes opilio</name>
    <name type="common">Atlantic snow crab</name>
    <name type="synonym">Cancer opilio</name>
    <dbReference type="NCBI Taxonomy" id="41210"/>
    <lineage>
        <taxon>Eukaryota</taxon>
        <taxon>Metazoa</taxon>
        <taxon>Ecdysozoa</taxon>
        <taxon>Arthropoda</taxon>
        <taxon>Crustacea</taxon>
        <taxon>Multicrustacea</taxon>
        <taxon>Malacostraca</taxon>
        <taxon>Eumalacostraca</taxon>
        <taxon>Eucarida</taxon>
        <taxon>Decapoda</taxon>
        <taxon>Pleocyemata</taxon>
        <taxon>Brachyura</taxon>
        <taxon>Eubrachyura</taxon>
        <taxon>Majoidea</taxon>
        <taxon>Majidae</taxon>
        <taxon>Chionoecetes</taxon>
    </lineage>
</organism>
<dbReference type="EMBL" id="JACEEZ010022729">
    <property type="protein sequence ID" value="KAG0712075.1"/>
    <property type="molecule type" value="Genomic_DNA"/>
</dbReference>
<dbReference type="AlphaFoldDB" id="A0A8J4XQY5"/>
<evidence type="ECO:0000313" key="2">
    <source>
        <dbReference type="Proteomes" id="UP000770661"/>
    </source>
</evidence>
<accession>A0A8J4XQY5</accession>
<name>A0A8J4XQY5_CHIOP</name>
<sequence length="155" mass="16944">MCMRQRRETITKQPVESSILMLFSLAGDSSNTSGGEANRLTRLVAPPDPKVRPELNGDGRVDGVSPAIVLSSSRAPSWSRQLILDPKSRGPVLNTSTTCNGITRYFGLLTDEGGLDGGFKWALGHGLQVLLINHMTNMSEFAWQFRASWCCHLAL</sequence>
<protein>
    <submittedName>
        <fullName evidence="1">Uncharacterized protein</fullName>
    </submittedName>
</protein>
<keyword evidence="2" id="KW-1185">Reference proteome</keyword>